<evidence type="ECO:0000259" key="10">
    <source>
        <dbReference type="Pfam" id="PF01529"/>
    </source>
</evidence>
<dbReference type="Pfam" id="PF12796">
    <property type="entry name" value="Ank_2"/>
    <property type="match status" value="2"/>
</dbReference>
<dbReference type="InterPro" id="IPR036770">
    <property type="entry name" value="Ankyrin_rpt-contain_sf"/>
</dbReference>
<feature type="transmembrane region" description="Helical" evidence="8">
    <location>
        <begin position="513"/>
        <end position="535"/>
    </location>
</feature>
<evidence type="ECO:0000256" key="5">
    <source>
        <dbReference type="ARBA" id="ARBA00023043"/>
    </source>
</evidence>
<evidence type="ECO:0000256" key="1">
    <source>
        <dbReference type="ARBA" id="ARBA00004141"/>
    </source>
</evidence>
<feature type="transmembrane region" description="Helical" evidence="8">
    <location>
        <begin position="376"/>
        <end position="398"/>
    </location>
</feature>
<feature type="repeat" description="ANK" evidence="7">
    <location>
        <begin position="243"/>
        <end position="275"/>
    </location>
</feature>
<dbReference type="InterPro" id="IPR001594">
    <property type="entry name" value="Palmitoyltrfase_DHHC"/>
</dbReference>
<dbReference type="Pfam" id="PF01529">
    <property type="entry name" value="DHHC"/>
    <property type="match status" value="1"/>
</dbReference>
<keyword evidence="3" id="KW-0677">Repeat</keyword>
<keyword evidence="12" id="KW-1185">Reference proteome</keyword>
<feature type="repeat" description="ANK" evidence="7">
    <location>
        <begin position="142"/>
        <end position="174"/>
    </location>
</feature>
<comment type="domain">
    <text evidence="8">The DHHC domain is required for palmitoyltransferase activity.</text>
</comment>
<dbReference type="GO" id="GO:0019706">
    <property type="term" value="F:protein-cysteine S-palmitoyltransferase activity"/>
    <property type="evidence" value="ECO:0007669"/>
    <property type="project" value="UniProtKB-EC"/>
</dbReference>
<dbReference type="Gene3D" id="1.25.40.20">
    <property type="entry name" value="Ankyrin repeat-containing domain"/>
    <property type="match status" value="1"/>
</dbReference>
<evidence type="ECO:0000313" key="11">
    <source>
        <dbReference type="EMBL" id="KAJ8023941.1"/>
    </source>
</evidence>
<accession>A0A9Q0YRF3</accession>
<organism evidence="11 12">
    <name type="scientific">Holothuria leucospilota</name>
    <name type="common">Black long sea cucumber</name>
    <name type="synonym">Mertensiothuria leucospilota</name>
    <dbReference type="NCBI Taxonomy" id="206669"/>
    <lineage>
        <taxon>Eukaryota</taxon>
        <taxon>Metazoa</taxon>
        <taxon>Echinodermata</taxon>
        <taxon>Eleutherozoa</taxon>
        <taxon>Echinozoa</taxon>
        <taxon>Holothuroidea</taxon>
        <taxon>Aspidochirotacea</taxon>
        <taxon>Aspidochirotida</taxon>
        <taxon>Holothuriidae</taxon>
        <taxon>Holothuria</taxon>
    </lineage>
</organism>
<dbReference type="GO" id="GO:0016020">
    <property type="term" value="C:membrane"/>
    <property type="evidence" value="ECO:0007669"/>
    <property type="project" value="UniProtKB-SubCell"/>
</dbReference>
<dbReference type="EMBL" id="JAIZAY010000019">
    <property type="protein sequence ID" value="KAJ8023941.1"/>
    <property type="molecule type" value="Genomic_DNA"/>
</dbReference>
<protein>
    <recommendedName>
        <fullName evidence="8">Palmitoyltransferase</fullName>
        <ecNumber evidence="8">2.3.1.225</ecNumber>
    </recommendedName>
</protein>
<comment type="caution">
    <text evidence="11">The sequence shown here is derived from an EMBL/GenBank/DDBJ whole genome shotgun (WGS) entry which is preliminary data.</text>
</comment>
<keyword evidence="5 7" id="KW-0040">ANK repeat</keyword>
<dbReference type="OrthoDB" id="6781668at2759"/>
<evidence type="ECO:0000256" key="2">
    <source>
        <dbReference type="ARBA" id="ARBA00022692"/>
    </source>
</evidence>
<feature type="transmembrane region" description="Helical" evidence="8">
    <location>
        <begin position="324"/>
        <end position="341"/>
    </location>
</feature>
<evidence type="ECO:0000313" key="12">
    <source>
        <dbReference type="Proteomes" id="UP001152320"/>
    </source>
</evidence>
<evidence type="ECO:0000256" key="6">
    <source>
        <dbReference type="ARBA" id="ARBA00023136"/>
    </source>
</evidence>
<feature type="region of interest" description="Disordered" evidence="9">
    <location>
        <begin position="1"/>
        <end position="77"/>
    </location>
</feature>
<dbReference type="EC" id="2.3.1.225" evidence="8"/>
<gene>
    <name evidence="11" type="ORF">HOLleu_36526</name>
</gene>
<feature type="transmembrane region" description="Helical" evidence="8">
    <location>
        <begin position="547"/>
        <end position="567"/>
    </location>
</feature>
<dbReference type="Proteomes" id="UP001152320">
    <property type="component" value="Chromosome 19"/>
</dbReference>
<evidence type="ECO:0000256" key="9">
    <source>
        <dbReference type="SAM" id="MobiDB-lite"/>
    </source>
</evidence>
<keyword evidence="4 8" id="KW-1133">Transmembrane helix</keyword>
<dbReference type="AlphaFoldDB" id="A0A9Q0YRF3"/>
<proteinExistence type="inferred from homology"/>
<dbReference type="PROSITE" id="PS50216">
    <property type="entry name" value="DHHC"/>
    <property type="match status" value="1"/>
</dbReference>
<dbReference type="SMART" id="SM00248">
    <property type="entry name" value="ANK"/>
    <property type="match status" value="5"/>
</dbReference>
<keyword evidence="8" id="KW-0012">Acyltransferase</keyword>
<evidence type="ECO:0000256" key="8">
    <source>
        <dbReference type="RuleBase" id="RU079119"/>
    </source>
</evidence>
<dbReference type="PROSITE" id="PS50297">
    <property type="entry name" value="ANK_REP_REGION"/>
    <property type="match status" value="3"/>
</dbReference>
<feature type="compositionally biased region" description="Basic and acidic residues" evidence="9">
    <location>
        <begin position="42"/>
        <end position="62"/>
    </location>
</feature>
<dbReference type="PANTHER" id="PTHR24161">
    <property type="entry name" value="ANK_REP_REGION DOMAIN-CONTAINING PROTEIN-RELATED"/>
    <property type="match status" value="1"/>
</dbReference>
<dbReference type="PANTHER" id="PTHR24161:SF85">
    <property type="entry name" value="PALMITOYLTRANSFERASE HIP14"/>
    <property type="match status" value="1"/>
</dbReference>
<comment type="catalytic activity">
    <reaction evidence="8">
        <text>L-cysteinyl-[protein] + hexadecanoyl-CoA = S-hexadecanoyl-L-cysteinyl-[protein] + CoA</text>
        <dbReference type="Rhea" id="RHEA:36683"/>
        <dbReference type="Rhea" id="RHEA-COMP:10131"/>
        <dbReference type="Rhea" id="RHEA-COMP:11032"/>
        <dbReference type="ChEBI" id="CHEBI:29950"/>
        <dbReference type="ChEBI" id="CHEBI:57287"/>
        <dbReference type="ChEBI" id="CHEBI:57379"/>
        <dbReference type="ChEBI" id="CHEBI:74151"/>
        <dbReference type="EC" id="2.3.1.225"/>
    </reaction>
</comment>
<name>A0A9Q0YRF3_HOLLE</name>
<feature type="domain" description="Palmitoyltransferase DHHC" evidence="10">
    <location>
        <begin position="467"/>
        <end position="600"/>
    </location>
</feature>
<comment type="similarity">
    <text evidence="8">Belongs to the DHHC palmitoyltransferase family.</text>
</comment>
<evidence type="ECO:0000256" key="3">
    <source>
        <dbReference type="ARBA" id="ARBA00022737"/>
    </source>
</evidence>
<evidence type="ECO:0000256" key="7">
    <source>
        <dbReference type="PROSITE-ProRule" id="PRU00023"/>
    </source>
</evidence>
<dbReference type="SUPFAM" id="SSF48403">
    <property type="entry name" value="Ankyrin repeat"/>
    <property type="match status" value="1"/>
</dbReference>
<keyword evidence="6 8" id="KW-0472">Membrane</keyword>
<feature type="transmembrane region" description="Helical" evidence="8">
    <location>
        <begin position="347"/>
        <end position="369"/>
    </location>
</feature>
<dbReference type="PROSITE" id="PS50088">
    <property type="entry name" value="ANK_REPEAT"/>
    <property type="match status" value="3"/>
</dbReference>
<evidence type="ECO:0000256" key="4">
    <source>
        <dbReference type="ARBA" id="ARBA00022989"/>
    </source>
</evidence>
<feature type="compositionally biased region" description="Basic residues" evidence="9">
    <location>
        <begin position="27"/>
        <end position="40"/>
    </location>
</feature>
<dbReference type="InterPro" id="IPR002110">
    <property type="entry name" value="Ankyrin_rpt"/>
</dbReference>
<comment type="subcellular location">
    <subcellularLocation>
        <location evidence="1">Membrane</location>
        <topology evidence="1">Multi-pass membrane protein</topology>
    </subcellularLocation>
</comment>
<keyword evidence="2 8" id="KW-0812">Transmembrane</keyword>
<keyword evidence="8" id="KW-0808">Transferase</keyword>
<reference evidence="11" key="1">
    <citation type="submission" date="2021-10" db="EMBL/GenBank/DDBJ databases">
        <title>Tropical sea cucumber genome reveals ecological adaptation and Cuvierian tubules defense mechanism.</title>
        <authorList>
            <person name="Chen T."/>
        </authorList>
    </citation>
    <scope>NUCLEOTIDE SEQUENCE</scope>
    <source>
        <strain evidence="11">Nanhai2018</strain>
        <tissue evidence="11">Muscle</tissue>
    </source>
</reference>
<feature type="transmembrane region" description="Helical" evidence="8">
    <location>
        <begin position="573"/>
        <end position="592"/>
    </location>
</feature>
<feature type="repeat" description="ANK" evidence="7">
    <location>
        <begin position="175"/>
        <end position="207"/>
    </location>
</feature>
<sequence>METGMKPYPTQPDLSDHLMHPGSGGHSHGHGHSSHGHGHSHGGGDHGHGHSHSGRIDTKEDGVTEPAPPGFEPSPRTCDIVKATQYGLIDRVKELVDDGFDVNQPDEENVTLLHWAAINNRVDIARYFISKGAILEKLGGDLESTPLHWAVRQGHLSMVVLLMQYGADPSIRDGEGCSCIHLAAQFAHTSVVAYLIAKGQDPNMTDANGMTPLMWAAYRTFSIDPTRVLLTLGAKPNIQEPRFGNAALHWAVVQGNTASVKALLKAGADTYLENKMKSTAVDVASMRRNGFLLVKLKEHRGETVQDGNASFLKRLAKNKKFKRNYALVIPFIVLFLIGFIPSLSLVWWVKAFLLALFYGAVYGSASTILDSSSFEILPVALGVGTKCIIYPTFFYLLWPHILFGFHGDHVISHYSVSSLKDYCCLPTGMVLSFYKCYKGDPGIIRCSQDDRKRTIIELAETSALELDRFCTTCLIRKPVRSKHCSHCDRCVAKFDHHCPWVNNCIGAVNHVWFIFYLVFLIPCLAVAIDGVINYWGAECKTTFEDDGFWVFLGEITSCSPWTCWILINAVGHVSWVTALLLSQLYQILWLAMTTNERMNQNRYRHFHKDDDHLKVTNPFDRGIIKNCADFFGCGCCGLIRPLRIDWTQQFTTDLTTNGVTNFISAAGRENYQFV</sequence>